<dbReference type="SUPFAM" id="SSF52266">
    <property type="entry name" value="SGNH hydrolase"/>
    <property type="match status" value="1"/>
</dbReference>
<dbReference type="GO" id="GO:0016788">
    <property type="term" value="F:hydrolase activity, acting on ester bonds"/>
    <property type="evidence" value="ECO:0007669"/>
    <property type="project" value="UniProtKB-ARBA"/>
</dbReference>
<dbReference type="Proteomes" id="UP000005824">
    <property type="component" value="Unassembled WGS sequence"/>
</dbReference>
<name>B4D762_9BACT</name>
<comment type="caution">
    <text evidence="4">The sequence shown here is derived from an EMBL/GenBank/DDBJ whole genome shotgun (WGS) entry which is preliminary data.</text>
</comment>
<evidence type="ECO:0000313" key="5">
    <source>
        <dbReference type="Proteomes" id="UP000005824"/>
    </source>
</evidence>
<keyword evidence="5" id="KW-1185">Reference proteome</keyword>
<evidence type="ECO:0000256" key="1">
    <source>
        <dbReference type="ARBA" id="ARBA00022729"/>
    </source>
</evidence>
<gene>
    <name evidence="4" type="ORF">CfE428DRAFT_4752</name>
</gene>
<dbReference type="Gene3D" id="3.40.50.1110">
    <property type="entry name" value="SGNH hydrolase"/>
    <property type="match status" value="1"/>
</dbReference>
<accession>B4D762</accession>
<dbReference type="InterPro" id="IPR050955">
    <property type="entry name" value="Plant_Biomass_Hydrol_Est"/>
</dbReference>
<feature type="chain" id="PRO_5002802547" evidence="2">
    <location>
        <begin position="23"/>
        <end position="483"/>
    </location>
</feature>
<proteinExistence type="predicted"/>
<dbReference type="eggNOG" id="COG2755">
    <property type="taxonomic scope" value="Bacteria"/>
</dbReference>
<dbReference type="SUPFAM" id="SSF53474">
    <property type="entry name" value="alpha/beta-Hydrolases"/>
    <property type="match status" value="1"/>
</dbReference>
<dbReference type="InterPro" id="IPR013830">
    <property type="entry name" value="SGNH_hydro"/>
</dbReference>
<dbReference type="Pfam" id="PF13472">
    <property type="entry name" value="Lipase_GDSL_2"/>
    <property type="match status" value="1"/>
</dbReference>
<dbReference type="PANTHER" id="PTHR43037:SF1">
    <property type="entry name" value="BLL1128 PROTEIN"/>
    <property type="match status" value="1"/>
</dbReference>
<protein>
    <submittedName>
        <fullName evidence="4">Lipolytic protein G-D-S-L family</fullName>
    </submittedName>
</protein>
<dbReference type="EMBL" id="ABVL01000017">
    <property type="protein sequence ID" value="EDY17713.1"/>
    <property type="molecule type" value="Genomic_DNA"/>
</dbReference>
<dbReference type="InterPro" id="IPR029058">
    <property type="entry name" value="AB_hydrolase_fold"/>
</dbReference>
<dbReference type="AlphaFoldDB" id="B4D762"/>
<keyword evidence="1 2" id="KW-0732">Signal</keyword>
<dbReference type="InParanoid" id="B4D762"/>
<dbReference type="STRING" id="497964.CfE428DRAFT_4752"/>
<evidence type="ECO:0000256" key="2">
    <source>
        <dbReference type="SAM" id="SignalP"/>
    </source>
</evidence>
<dbReference type="Gene3D" id="3.40.50.1820">
    <property type="entry name" value="alpha/beta hydrolase"/>
    <property type="match status" value="1"/>
</dbReference>
<evidence type="ECO:0000259" key="3">
    <source>
        <dbReference type="Pfam" id="PF13472"/>
    </source>
</evidence>
<feature type="domain" description="SGNH hydrolase-type esterase" evidence="3">
    <location>
        <begin position="309"/>
        <end position="466"/>
    </location>
</feature>
<evidence type="ECO:0000313" key="4">
    <source>
        <dbReference type="EMBL" id="EDY17713.1"/>
    </source>
</evidence>
<dbReference type="InterPro" id="IPR036514">
    <property type="entry name" value="SGNH_hydro_sf"/>
</dbReference>
<dbReference type="RefSeq" id="WP_006982073.1">
    <property type="nucleotide sequence ID" value="NZ_ABVL01000017.1"/>
</dbReference>
<reference evidence="4 5" key="1">
    <citation type="journal article" date="2011" name="J. Bacteriol.">
        <title>Genome sequence of Chthoniobacter flavus Ellin428, an aerobic heterotrophic soil bacterium.</title>
        <authorList>
            <person name="Kant R."/>
            <person name="van Passel M.W."/>
            <person name="Palva A."/>
            <person name="Lucas S."/>
            <person name="Lapidus A."/>
            <person name="Glavina Del Rio T."/>
            <person name="Dalin E."/>
            <person name="Tice H."/>
            <person name="Bruce D."/>
            <person name="Goodwin L."/>
            <person name="Pitluck S."/>
            <person name="Larimer F.W."/>
            <person name="Land M.L."/>
            <person name="Hauser L."/>
            <person name="Sangwan P."/>
            <person name="de Vos W.M."/>
            <person name="Janssen P.H."/>
            <person name="Smidt H."/>
        </authorList>
    </citation>
    <scope>NUCLEOTIDE SEQUENCE [LARGE SCALE GENOMIC DNA]</scope>
    <source>
        <strain evidence="4 5">Ellin428</strain>
    </source>
</reference>
<feature type="signal peptide" evidence="2">
    <location>
        <begin position="1"/>
        <end position="22"/>
    </location>
</feature>
<dbReference type="eggNOG" id="COG4099">
    <property type="taxonomic scope" value="Bacteria"/>
</dbReference>
<dbReference type="PANTHER" id="PTHR43037">
    <property type="entry name" value="UNNAMED PRODUCT-RELATED"/>
    <property type="match status" value="1"/>
</dbReference>
<sequence>MKILPILFFALLAMILCAPLRADDYEARTFSADGAQLGYRLLKPKNFDAAKKYPLVLILHGAGERGTDNAAQLKYGAPLFLKPDVRDKYPCFVVVPQCPPDQTWSAVKGWTGPNAYEDQPTAPMKLLLAALDATLKEFPIDQDRQYVTGLSMGGYGTWDLITRQPTRWAAAAPICGGGDVSRIAPAKGVALWAFHGVLDPTVPVVRSREMIAALEAAGGHPLYSEYPYAKHDSWNIAYGEPELLPWMFAQKRGSVVPWEQIAGPFSQPPSNLCPGAGPMQSGLWFRTLWKGRREQWSKMKETEANSVVFFGDSITQGWGSLANDFKELKVANRGISGDTTRGLRTRLQGDVLDLHPKAVSILIGTNDLDQGAEPEVVVENLKAVVNALHAANPAMPIVINKVMPRGPKPGFFPEKIRQLNGLYEEAFKSDKQVTFCDTWSLFDDGNGSCKKEEFPDMLHPNATGYAKWTATLQPIFSKLGLEK</sequence>
<organism evidence="4 5">
    <name type="scientific">Chthoniobacter flavus Ellin428</name>
    <dbReference type="NCBI Taxonomy" id="497964"/>
    <lineage>
        <taxon>Bacteria</taxon>
        <taxon>Pseudomonadati</taxon>
        <taxon>Verrucomicrobiota</taxon>
        <taxon>Spartobacteria</taxon>
        <taxon>Chthoniobacterales</taxon>
        <taxon>Chthoniobacteraceae</taxon>
        <taxon>Chthoniobacter</taxon>
    </lineage>
</organism>